<protein>
    <recommendedName>
        <fullName evidence="2">Phosphodiester glycosidase domain-containing protein</fullName>
    </recommendedName>
</protein>
<dbReference type="Pfam" id="PF09992">
    <property type="entry name" value="NAGPA"/>
    <property type="match status" value="1"/>
</dbReference>
<dbReference type="InterPro" id="IPR018711">
    <property type="entry name" value="NAGPA"/>
</dbReference>
<dbReference type="EMBL" id="BMIB01000002">
    <property type="protein sequence ID" value="GGH66941.1"/>
    <property type="molecule type" value="Genomic_DNA"/>
</dbReference>
<feature type="chain" id="PRO_5037710060" description="Phosphodiester glycosidase domain-containing protein" evidence="1">
    <location>
        <begin position="20"/>
        <end position="309"/>
    </location>
</feature>
<dbReference type="Proteomes" id="UP000627292">
    <property type="component" value="Unassembled WGS sequence"/>
</dbReference>
<dbReference type="RefSeq" id="WP_188952042.1">
    <property type="nucleotide sequence ID" value="NZ_BMIB01000002.1"/>
</dbReference>
<proteinExistence type="predicted"/>
<accession>A0A917IYN7</accession>
<organism evidence="3 4">
    <name type="scientific">Filimonas zeae</name>
    <dbReference type="NCBI Taxonomy" id="1737353"/>
    <lineage>
        <taxon>Bacteria</taxon>
        <taxon>Pseudomonadati</taxon>
        <taxon>Bacteroidota</taxon>
        <taxon>Chitinophagia</taxon>
        <taxon>Chitinophagales</taxon>
        <taxon>Chitinophagaceae</taxon>
        <taxon>Filimonas</taxon>
    </lineage>
</organism>
<gene>
    <name evidence="3" type="ORF">GCM10011379_21640</name>
</gene>
<reference evidence="3" key="2">
    <citation type="submission" date="2020-09" db="EMBL/GenBank/DDBJ databases">
        <authorList>
            <person name="Sun Q."/>
            <person name="Zhou Y."/>
        </authorList>
    </citation>
    <scope>NUCLEOTIDE SEQUENCE</scope>
    <source>
        <strain evidence="3">CGMCC 1.15290</strain>
    </source>
</reference>
<feature type="domain" description="Phosphodiester glycosidase" evidence="2">
    <location>
        <begin position="92"/>
        <end position="306"/>
    </location>
</feature>
<comment type="caution">
    <text evidence="3">The sequence shown here is derived from an EMBL/GenBank/DDBJ whole genome shotgun (WGS) entry which is preliminary data.</text>
</comment>
<evidence type="ECO:0000256" key="1">
    <source>
        <dbReference type="SAM" id="SignalP"/>
    </source>
</evidence>
<reference evidence="3" key="1">
    <citation type="journal article" date="2014" name="Int. J. Syst. Evol. Microbiol.">
        <title>Complete genome sequence of Corynebacterium casei LMG S-19264T (=DSM 44701T), isolated from a smear-ripened cheese.</title>
        <authorList>
            <consortium name="US DOE Joint Genome Institute (JGI-PGF)"/>
            <person name="Walter F."/>
            <person name="Albersmeier A."/>
            <person name="Kalinowski J."/>
            <person name="Ruckert C."/>
        </authorList>
    </citation>
    <scope>NUCLEOTIDE SEQUENCE</scope>
    <source>
        <strain evidence="3">CGMCC 1.15290</strain>
    </source>
</reference>
<sequence length="309" mass="34003">MKKSIFASLLCSICFSLFAQNDSITLTNVNWTVKKLAKRVQWKSLHITGNQLFNANQNINVIEISPKARKIRLAVAYSDSLDKTSTIAMQHNALAAINGSFFKMRGPDPDHTSGNTGKQRLERSYMGKNRSVVYMRVNDSLIAPHVWRKDSTRQRNQQGVVAISGKKNLSVLTADSGNINWETELVARDIMSSGPVMIINGQNSTIPNDDFCNDRHPRTAVGKTSNGTIILLTVDGRAKEAAGMSIPELQKLMRWLGCTEALNLDGGGSTTLYIKGQPDNGVVNYPTDNKQFDHAGEREVANAIILLGK</sequence>
<dbReference type="AlphaFoldDB" id="A0A917IYN7"/>
<evidence type="ECO:0000313" key="3">
    <source>
        <dbReference type="EMBL" id="GGH66941.1"/>
    </source>
</evidence>
<evidence type="ECO:0000313" key="4">
    <source>
        <dbReference type="Proteomes" id="UP000627292"/>
    </source>
</evidence>
<evidence type="ECO:0000259" key="2">
    <source>
        <dbReference type="Pfam" id="PF09992"/>
    </source>
</evidence>
<dbReference type="PANTHER" id="PTHR40446">
    <property type="entry name" value="N-ACETYLGLUCOSAMINE-1-PHOSPHODIESTER ALPHA-N-ACETYLGLUCOSAMINIDASE"/>
    <property type="match status" value="1"/>
</dbReference>
<keyword evidence="1" id="KW-0732">Signal</keyword>
<feature type="signal peptide" evidence="1">
    <location>
        <begin position="1"/>
        <end position="19"/>
    </location>
</feature>
<keyword evidence="4" id="KW-1185">Reference proteome</keyword>
<name>A0A917IYN7_9BACT</name>
<dbReference type="PANTHER" id="PTHR40446:SF2">
    <property type="entry name" value="N-ACETYLGLUCOSAMINE-1-PHOSPHODIESTER ALPHA-N-ACETYLGLUCOSAMINIDASE"/>
    <property type="match status" value="1"/>
</dbReference>